<evidence type="ECO:0000313" key="2">
    <source>
        <dbReference type="EMBL" id="NKC31822.1"/>
    </source>
</evidence>
<sequence>MPRPAPRPPEASLWLRLCRLWLAPDPAQAAAPAPAPATWLNPVALGFPPLRDPAGPGRG</sequence>
<accession>A0ABX1E8J0</accession>
<feature type="chain" id="PRO_5046403636" evidence="1">
    <location>
        <begin position="30"/>
        <end position="59"/>
    </location>
</feature>
<evidence type="ECO:0000313" key="3">
    <source>
        <dbReference type="Proteomes" id="UP000787635"/>
    </source>
</evidence>
<keyword evidence="3" id="KW-1185">Reference proteome</keyword>
<gene>
    <name evidence="2" type="ORF">HEQ75_13235</name>
</gene>
<evidence type="ECO:0000256" key="1">
    <source>
        <dbReference type="SAM" id="SignalP"/>
    </source>
</evidence>
<name>A0ABX1E8J0_9PROT</name>
<reference evidence="2 3" key="1">
    <citation type="submission" date="2020-03" db="EMBL/GenBank/DDBJ databases">
        <title>Roseomonas selenitidurans sp. nov. isolated from urban soil.</title>
        <authorList>
            <person name="Liu H."/>
        </authorList>
    </citation>
    <scope>NUCLEOTIDE SEQUENCE [LARGE SCALE GENOMIC DNA]</scope>
    <source>
        <strain evidence="2 3">BU-1</strain>
    </source>
</reference>
<dbReference type="Proteomes" id="UP000787635">
    <property type="component" value="Unassembled WGS sequence"/>
</dbReference>
<proteinExistence type="predicted"/>
<dbReference type="EMBL" id="JAAVNE010000019">
    <property type="protein sequence ID" value="NKC31822.1"/>
    <property type="molecule type" value="Genomic_DNA"/>
</dbReference>
<feature type="signal peptide" evidence="1">
    <location>
        <begin position="1"/>
        <end position="29"/>
    </location>
</feature>
<dbReference type="RefSeq" id="WP_168031240.1">
    <property type="nucleotide sequence ID" value="NZ_JAAVNE010000019.1"/>
</dbReference>
<comment type="caution">
    <text evidence="2">The sequence shown here is derived from an EMBL/GenBank/DDBJ whole genome shotgun (WGS) entry which is preliminary data.</text>
</comment>
<protein>
    <submittedName>
        <fullName evidence="2">Uncharacterized protein</fullName>
    </submittedName>
</protein>
<keyword evidence="1" id="KW-0732">Signal</keyword>
<organism evidence="2 3">
    <name type="scientific">Falsiroseomonas selenitidurans</name>
    <dbReference type="NCBI Taxonomy" id="2716335"/>
    <lineage>
        <taxon>Bacteria</taxon>
        <taxon>Pseudomonadati</taxon>
        <taxon>Pseudomonadota</taxon>
        <taxon>Alphaproteobacteria</taxon>
        <taxon>Acetobacterales</taxon>
        <taxon>Roseomonadaceae</taxon>
        <taxon>Falsiroseomonas</taxon>
    </lineage>
</organism>